<dbReference type="GO" id="GO:0008233">
    <property type="term" value="F:peptidase activity"/>
    <property type="evidence" value="ECO:0007669"/>
    <property type="project" value="UniProtKB-KW"/>
</dbReference>
<dbReference type="GO" id="GO:0006508">
    <property type="term" value="P:proteolysis"/>
    <property type="evidence" value="ECO:0007669"/>
    <property type="project" value="UniProtKB-KW"/>
</dbReference>
<dbReference type="InterPro" id="IPR025403">
    <property type="entry name" value="TgpA-like_C"/>
</dbReference>
<evidence type="ECO:0000256" key="1">
    <source>
        <dbReference type="SAM" id="MobiDB-lite"/>
    </source>
</evidence>
<name>A0A7W3RB25_9ACTN</name>
<evidence type="ECO:0000313" key="4">
    <source>
        <dbReference type="EMBL" id="MBA9006512.1"/>
    </source>
</evidence>
<feature type="transmembrane region" description="Helical" evidence="2">
    <location>
        <begin position="54"/>
        <end position="74"/>
    </location>
</feature>
<evidence type="ECO:0000313" key="5">
    <source>
        <dbReference type="Proteomes" id="UP000539313"/>
    </source>
</evidence>
<dbReference type="Pfam" id="PF11992">
    <property type="entry name" value="TgpA_N"/>
    <property type="match status" value="1"/>
</dbReference>
<evidence type="ECO:0000259" key="3">
    <source>
        <dbReference type="SMART" id="SM00460"/>
    </source>
</evidence>
<dbReference type="SUPFAM" id="SSF54001">
    <property type="entry name" value="Cysteine proteinases"/>
    <property type="match status" value="1"/>
</dbReference>
<dbReference type="Pfam" id="PF01841">
    <property type="entry name" value="Transglut_core"/>
    <property type="match status" value="1"/>
</dbReference>
<proteinExistence type="predicted"/>
<keyword evidence="4" id="KW-0645">Protease</keyword>
<sequence>MHIRLTVVAALATLLASLGLYPLFEGAGWAWSGLGAIIAVAAGGVLARRLRLPAAAAAPVTLAALLVYLTVRYAPGQALLAVVPTPGSVTRLAQLVSDGWAAANRYAAPVPRGAGIELLATLGVGTVAVLVDLLAVRLRRAAPAGLPLLALYSVPAAIREESLNWVAFALGAAGFLALLLADSREQVGAWGRPVHGRYGGGEGRRERPDARSLVVTGRRLGLAAVAIAVTVPTVVPGVHPRGPFDLGGGGEDGGSQTVTTPDPLVSLKRELTRLGDQVVLTYQTDDPSPDYLRLYALDRFDGDRWTYSPLRSTPDDRVAGRNLPAPPGLLTARTHAVTTRISVAENVRNMTFLPAPYAPSRVSIRGDWRVDRESLMLYSLRDDAGGRSYNVTSVRAEPTAGQLAGAGPAAADVLRRHLRLPGGIPQPVRELADEVTEGARSQYEQAMMLQRWFTAEGGFVYDLGAAAPRGTSDLVDFLMISKRGYCEQFAASMAMMARILGIPARVAMGYTRGSLGPDGRWVVRSRDAHAWPELYFEGAGWVRFEPTPAGGAGQSTATVPAHAQPEPEDDGQTANGGQSSAAPSPTGGAAQPSAQPEARDRTDTGDTAQAGEIDAAEDDGPPVGWLSAGMLVLLLLATPMAARLVARRRRWAQALTPVAAGGPPPARGTGGRLAPPVAAGDAAGLAHAAWQELRDDAIDHGVDWRPGDSPRAAARRITESLGLAGPAVDALRRLATAEERARYAPVPAPPDTLREDLRIVHEAFGAAVDRRTRWRARLAPPSTLRSLRESGRRAVGTVDGLSVTRLRDLARRRLRRG</sequence>
<dbReference type="Proteomes" id="UP000539313">
    <property type="component" value="Unassembled WGS sequence"/>
</dbReference>
<feature type="transmembrane region" description="Helical" evidence="2">
    <location>
        <begin position="164"/>
        <end position="181"/>
    </location>
</feature>
<dbReference type="RefSeq" id="WP_182707400.1">
    <property type="nucleotide sequence ID" value="NZ_JACJII010000001.1"/>
</dbReference>
<protein>
    <submittedName>
        <fullName evidence="4">Transglutaminase-like putative cysteine protease</fullName>
    </submittedName>
</protein>
<dbReference type="EMBL" id="JACJII010000001">
    <property type="protein sequence ID" value="MBA9006512.1"/>
    <property type="molecule type" value="Genomic_DNA"/>
</dbReference>
<dbReference type="PANTHER" id="PTHR42736:SF1">
    <property type="entry name" value="PROTEIN-GLUTAMINE GAMMA-GLUTAMYLTRANSFERASE"/>
    <property type="match status" value="1"/>
</dbReference>
<keyword evidence="2" id="KW-0472">Membrane</keyword>
<dbReference type="PANTHER" id="PTHR42736">
    <property type="entry name" value="PROTEIN-GLUTAMINE GAMMA-GLUTAMYLTRANSFERASE"/>
    <property type="match status" value="1"/>
</dbReference>
<dbReference type="Pfam" id="PF13559">
    <property type="entry name" value="DUF4129"/>
    <property type="match status" value="1"/>
</dbReference>
<dbReference type="SMART" id="SM00460">
    <property type="entry name" value="TGc"/>
    <property type="match status" value="1"/>
</dbReference>
<feature type="region of interest" description="Disordered" evidence="1">
    <location>
        <begin position="546"/>
        <end position="605"/>
    </location>
</feature>
<comment type="caution">
    <text evidence="4">The sequence shown here is derived from an EMBL/GenBank/DDBJ whole genome shotgun (WGS) entry which is preliminary data.</text>
</comment>
<dbReference type="InterPro" id="IPR052901">
    <property type="entry name" value="Bact_TGase-like"/>
</dbReference>
<organism evidence="4 5">
    <name type="scientific">Thermomonospora cellulosilytica</name>
    <dbReference type="NCBI Taxonomy" id="1411118"/>
    <lineage>
        <taxon>Bacteria</taxon>
        <taxon>Bacillati</taxon>
        <taxon>Actinomycetota</taxon>
        <taxon>Actinomycetes</taxon>
        <taxon>Streptosporangiales</taxon>
        <taxon>Thermomonosporaceae</taxon>
        <taxon>Thermomonospora</taxon>
    </lineage>
</organism>
<dbReference type="AlphaFoldDB" id="A0A7W3RB25"/>
<feature type="transmembrane region" description="Helical" evidence="2">
    <location>
        <begin position="623"/>
        <end position="646"/>
    </location>
</feature>
<keyword evidence="4" id="KW-0378">Hydrolase</keyword>
<feature type="transmembrane region" description="Helical" evidence="2">
    <location>
        <begin position="114"/>
        <end position="134"/>
    </location>
</feature>
<keyword evidence="5" id="KW-1185">Reference proteome</keyword>
<dbReference type="Gene3D" id="3.10.620.30">
    <property type="match status" value="1"/>
</dbReference>
<keyword evidence="2" id="KW-0812">Transmembrane</keyword>
<feature type="region of interest" description="Disordered" evidence="1">
    <location>
        <begin position="242"/>
        <end position="261"/>
    </location>
</feature>
<dbReference type="InterPro" id="IPR002931">
    <property type="entry name" value="Transglutaminase-like"/>
</dbReference>
<keyword evidence="2" id="KW-1133">Transmembrane helix</keyword>
<feature type="transmembrane region" description="Helical" evidence="2">
    <location>
        <begin position="29"/>
        <end position="47"/>
    </location>
</feature>
<gene>
    <name evidence="4" type="ORF">HNR21_005394</name>
</gene>
<reference evidence="4 5" key="1">
    <citation type="submission" date="2020-08" db="EMBL/GenBank/DDBJ databases">
        <title>Sequencing the genomes of 1000 actinobacteria strains.</title>
        <authorList>
            <person name="Klenk H.-P."/>
        </authorList>
    </citation>
    <scope>NUCLEOTIDE SEQUENCE [LARGE SCALE GENOMIC DNA]</scope>
    <source>
        <strain evidence="4 5">DSM 45823</strain>
    </source>
</reference>
<evidence type="ECO:0000256" key="2">
    <source>
        <dbReference type="SAM" id="Phobius"/>
    </source>
</evidence>
<accession>A0A7W3RB25</accession>
<dbReference type="InterPro" id="IPR038765">
    <property type="entry name" value="Papain-like_cys_pep_sf"/>
</dbReference>
<feature type="compositionally biased region" description="Low complexity" evidence="1">
    <location>
        <begin position="576"/>
        <end position="594"/>
    </location>
</feature>
<feature type="domain" description="Transglutaminase-like" evidence="3">
    <location>
        <begin position="478"/>
        <end position="548"/>
    </location>
</feature>
<dbReference type="InterPro" id="IPR021878">
    <property type="entry name" value="TgpA_N"/>
</dbReference>